<gene>
    <name evidence="1" type="ORF">Bhyg_14993</name>
</gene>
<keyword evidence="2" id="KW-1185">Reference proteome</keyword>
<evidence type="ECO:0000313" key="2">
    <source>
        <dbReference type="Proteomes" id="UP001151699"/>
    </source>
</evidence>
<proteinExistence type="predicted"/>
<sequence length="76" mass="8268">TEPVKQADILTIYIAKAGVDRKGRVICSKIIRCTESVATSRNILAEEKFNEGLGEGLVPRTSNLVQPNDGLIQVTK</sequence>
<feature type="non-terminal residue" evidence="1">
    <location>
        <position position="1"/>
    </location>
</feature>
<evidence type="ECO:0000313" key="1">
    <source>
        <dbReference type="EMBL" id="KAJ6636403.1"/>
    </source>
</evidence>
<organism evidence="1 2">
    <name type="scientific">Pseudolycoriella hygida</name>
    <dbReference type="NCBI Taxonomy" id="35572"/>
    <lineage>
        <taxon>Eukaryota</taxon>
        <taxon>Metazoa</taxon>
        <taxon>Ecdysozoa</taxon>
        <taxon>Arthropoda</taxon>
        <taxon>Hexapoda</taxon>
        <taxon>Insecta</taxon>
        <taxon>Pterygota</taxon>
        <taxon>Neoptera</taxon>
        <taxon>Endopterygota</taxon>
        <taxon>Diptera</taxon>
        <taxon>Nematocera</taxon>
        <taxon>Sciaroidea</taxon>
        <taxon>Sciaridae</taxon>
        <taxon>Pseudolycoriella</taxon>
    </lineage>
</organism>
<dbReference type="Proteomes" id="UP001151699">
    <property type="component" value="Chromosome C"/>
</dbReference>
<comment type="caution">
    <text evidence="1">The sequence shown here is derived from an EMBL/GenBank/DDBJ whole genome shotgun (WGS) entry which is preliminary data.</text>
</comment>
<reference evidence="1" key="1">
    <citation type="submission" date="2022-07" db="EMBL/GenBank/DDBJ databases">
        <authorList>
            <person name="Trinca V."/>
            <person name="Uliana J.V.C."/>
            <person name="Torres T.T."/>
            <person name="Ward R.J."/>
            <person name="Monesi N."/>
        </authorList>
    </citation>
    <scope>NUCLEOTIDE SEQUENCE</scope>
    <source>
        <strain evidence="1">HSMRA1968</strain>
        <tissue evidence="1">Whole embryos</tissue>
    </source>
</reference>
<dbReference type="EMBL" id="WJQU01000004">
    <property type="protein sequence ID" value="KAJ6636403.1"/>
    <property type="molecule type" value="Genomic_DNA"/>
</dbReference>
<protein>
    <submittedName>
        <fullName evidence="1">Uncharacterized protein</fullName>
    </submittedName>
</protein>
<accession>A0A9Q0RY10</accession>
<dbReference type="AlphaFoldDB" id="A0A9Q0RY10"/>
<name>A0A9Q0RY10_9DIPT</name>